<dbReference type="EMBL" id="CAFBNA010000066">
    <property type="protein sequence ID" value="CAB4935730.1"/>
    <property type="molecule type" value="Genomic_DNA"/>
</dbReference>
<evidence type="ECO:0000256" key="1">
    <source>
        <dbReference type="SAM" id="Phobius"/>
    </source>
</evidence>
<keyword evidence="1" id="KW-1133">Transmembrane helix</keyword>
<evidence type="ECO:0000313" key="3">
    <source>
        <dbReference type="EMBL" id="CAB4637642.1"/>
    </source>
</evidence>
<dbReference type="EMBL" id="CAEZVK010000131">
    <property type="protein sequence ID" value="CAB4637642.1"/>
    <property type="molecule type" value="Genomic_DNA"/>
</dbReference>
<dbReference type="EMBL" id="CAEZUO010000098">
    <property type="protein sequence ID" value="CAB4615904.1"/>
    <property type="molecule type" value="Genomic_DNA"/>
</dbReference>
<keyword evidence="1" id="KW-0812">Transmembrane</keyword>
<evidence type="ECO:0000313" key="2">
    <source>
        <dbReference type="EMBL" id="CAB4615904.1"/>
    </source>
</evidence>
<feature type="transmembrane region" description="Helical" evidence="1">
    <location>
        <begin position="107"/>
        <end position="124"/>
    </location>
</feature>
<name>A0A6J6JKM7_9ZZZZ</name>
<evidence type="ECO:0000313" key="4">
    <source>
        <dbReference type="EMBL" id="CAB4935730.1"/>
    </source>
</evidence>
<accession>A0A6J6JKM7</accession>
<protein>
    <submittedName>
        <fullName evidence="3">Unannotated protein</fullName>
    </submittedName>
</protein>
<dbReference type="AlphaFoldDB" id="A0A6J6JKM7"/>
<proteinExistence type="predicted"/>
<gene>
    <name evidence="2" type="ORF">UFOPK1827_01605</name>
    <name evidence="3" type="ORF">UFOPK2000_01133</name>
    <name evidence="4" type="ORF">UFOPK3708_01121</name>
</gene>
<keyword evidence="1" id="KW-0472">Membrane</keyword>
<sequence length="182" mass="20340">MEHLWFFVGILAGAAVRSPLEYLAHSLRDRRVVTPSPTVIVWQLFLIVLLIEFWIASLSVSKDAMGIGQFLLFLLLPFGAMVLATLSKPTVKPDVDQFTEFESQRNVFFFILAALPVISLLRELVAGESIPFDADLVYRILVFVGALLGLFIKKRRTAFVHALAMLALISTYLLDVYATVPV</sequence>
<reference evidence="3" key="1">
    <citation type="submission" date="2020-05" db="EMBL/GenBank/DDBJ databases">
        <authorList>
            <person name="Chiriac C."/>
            <person name="Salcher M."/>
            <person name="Ghai R."/>
            <person name="Kavagutti S V."/>
        </authorList>
    </citation>
    <scope>NUCLEOTIDE SEQUENCE</scope>
</reference>
<organism evidence="3">
    <name type="scientific">freshwater metagenome</name>
    <dbReference type="NCBI Taxonomy" id="449393"/>
    <lineage>
        <taxon>unclassified sequences</taxon>
        <taxon>metagenomes</taxon>
        <taxon>ecological metagenomes</taxon>
    </lineage>
</organism>
<feature type="transmembrane region" description="Helical" evidence="1">
    <location>
        <begin position="158"/>
        <end position="180"/>
    </location>
</feature>
<feature type="transmembrane region" description="Helical" evidence="1">
    <location>
        <begin position="41"/>
        <end position="60"/>
    </location>
</feature>
<feature type="transmembrane region" description="Helical" evidence="1">
    <location>
        <begin position="67"/>
        <end position="87"/>
    </location>
</feature>
<feature type="transmembrane region" description="Helical" evidence="1">
    <location>
        <begin position="136"/>
        <end position="152"/>
    </location>
</feature>